<feature type="compositionally biased region" description="Basic and acidic residues" evidence="1">
    <location>
        <begin position="997"/>
        <end position="1007"/>
    </location>
</feature>
<dbReference type="eggNOG" id="KOG4469">
    <property type="taxonomic scope" value="Eukaryota"/>
</dbReference>
<feature type="compositionally biased region" description="Low complexity" evidence="1">
    <location>
        <begin position="459"/>
        <end position="479"/>
    </location>
</feature>
<protein>
    <submittedName>
        <fullName evidence="2">Intracellular protein transport protein</fullName>
    </submittedName>
</protein>
<feature type="compositionally biased region" description="Low complexity" evidence="1">
    <location>
        <begin position="55"/>
        <end position="64"/>
    </location>
</feature>
<dbReference type="OMA" id="RVYNHVG"/>
<feature type="region of interest" description="Disordered" evidence="1">
    <location>
        <begin position="417"/>
        <end position="494"/>
    </location>
</feature>
<dbReference type="VEuPathDB" id="FungiDB:F503_08040"/>
<dbReference type="HOGENOM" id="CLU_005862_0_0_1"/>
<dbReference type="Pfam" id="PF08737">
    <property type="entry name" value="Rgp1"/>
    <property type="match status" value="1"/>
</dbReference>
<feature type="compositionally biased region" description="Polar residues" evidence="1">
    <location>
        <begin position="716"/>
        <end position="726"/>
    </location>
</feature>
<evidence type="ECO:0000256" key="1">
    <source>
        <dbReference type="SAM" id="MobiDB-lite"/>
    </source>
</evidence>
<feature type="compositionally biased region" description="Polar residues" evidence="1">
    <location>
        <begin position="240"/>
        <end position="280"/>
    </location>
</feature>
<dbReference type="EMBL" id="KE148151">
    <property type="protein sequence ID" value="EPE07389.1"/>
    <property type="molecule type" value="Genomic_DNA"/>
</dbReference>
<sequence>MARDSQSGAASGLGGSNIRVAVRWYEQTVFSGDELRCRITFSNVAPKPQPPSPLPSQNQQLQQHQHQHQHLKPSYPPSSSATRRQIARIPSGSHLNSPSSAVSSPANLAPPPARRHHRASHSISGPVQTTGHLSKSPSSSSLTGAASSPSASAAAHRRSESIPWSPNNASESGNDGTAGGSTTSNAGTNGRPPGAGHSHRRSLSIVSISADSQASLPGGSPQLPSGPAMSQHRPARGHSRASSLQIGRGSTSFFSGPRSATNPSRPFASQPSPLFNSSFPNAERGGNISGLRGRLTGSSTMPNTPSVGGMTRSPRSPSEGFPDFKFPAAPAPADGLLSTSPTATTPDEKPLPALPNISNNNAGAQPAQVPTIYEGPVVPAAEARILSTTSIAGTPRSSGEFYSVSNHSTETLASEYVAQQPPHTSASRSHQRSSLPPPPHMRQKSSQHLLSPPMHQQPLAGPGHSQQQQQAHLQSQTPQQRHHHQSLSHRARTAAAVAVAPETLMMGYAHVQGSFTLDGSLVDLNPFEQVKRKAVVGGQGGGVIGLDPMNNNINSGGGNGKRDSMGLLRGFGWGSLASSLGDLLGGGDLSTIKEMRDIASSKAVPLLSTPQSVLFVDLRLAPGESKTYEYTFQLPKGLPPTHRGKVMKISYGLVIGTQRPGTAKEQRVKSIEIPFRVLGSVNSYGEILGHDLMTPYILKQDRAVVQTLSEKERSRPWTTEAASSSAPPHHQQQEVTRRRRSSTAATISASSMNEFTNYVDELLRQQDEQQQIQQQRISESEDSKRSGLLSPTATLSGSRRASAASSIFWSGGGGPGRPILSLSSREAIDLAILRSNVADNHQDGNGGVSNNRFDIARNGRRVGTVMLARPAYRLGETVTMVVDFSTADPSMRCYAVHAALETTERVVDNALALRSEASIQRVTRKVYASLSEATLYARRFVFTATIPASATPEFVTTGVNLEWKIKVEFVVPGETPMNVNLNTNARAPPRGVGSHSGDYDRDPEHHNSNNNNDDDDDDDVDDSGYDDGEEDDDPTDTGGNSRLPPPLMEEAVRDERGGLILMAAETVRCESFEVAVPLRLVVLLCRAVVKRRLNKLPSSLPTKTPSDIAPRLDGL</sequence>
<dbReference type="PANTHER" id="PTHR12507">
    <property type="entry name" value="REDUCED GROWTH PHENOTYPE 1 RGP1, YEAST -RELATED"/>
    <property type="match status" value="1"/>
</dbReference>
<evidence type="ECO:0000313" key="2">
    <source>
        <dbReference type="EMBL" id="EPE07389.1"/>
    </source>
</evidence>
<feature type="region of interest" description="Disordered" evidence="1">
    <location>
        <begin position="41"/>
        <end position="367"/>
    </location>
</feature>
<reference evidence="2 3" key="1">
    <citation type="journal article" date="2013" name="BMC Genomics">
        <title>The genome and transcriptome of the pine saprophyte Ophiostoma piceae, and a comparison with the bark beetle-associated pine pathogen Grosmannia clavigera.</title>
        <authorList>
            <person name="Haridas S."/>
            <person name="Wang Y."/>
            <person name="Lim L."/>
            <person name="Massoumi Alamouti S."/>
            <person name="Jackman S."/>
            <person name="Docking R."/>
            <person name="Robertson G."/>
            <person name="Birol I."/>
            <person name="Bohlmann J."/>
            <person name="Breuil C."/>
        </authorList>
    </citation>
    <scope>NUCLEOTIDE SEQUENCE [LARGE SCALE GENOMIC DNA]</scope>
    <source>
        <strain evidence="2 3">UAMH 11346</strain>
    </source>
</reference>
<feature type="compositionally biased region" description="Acidic residues" evidence="1">
    <location>
        <begin position="1012"/>
        <end position="1035"/>
    </location>
</feature>
<feature type="compositionally biased region" description="Polar residues" evidence="1">
    <location>
        <begin position="296"/>
        <end position="306"/>
    </location>
</feature>
<feature type="compositionally biased region" description="Polar residues" evidence="1">
    <location>
        <begin position="204"/>
        <end position="214"/>
    </location>
</feature>
<feature type="compositionally biased region" description="Low complexity" evidence="1">
    <location>
        <begin position="768"/>
        <end position="777"/>
    </location>
</feature>
<dbReference type="InterPro" id="IPR014848">
    <property type="entry name" value="Rgp1"/>
</dbReference>
<feature type="compositionally biased region" description="Low complexity" evidence="1">
    <location>
        <begin position="172"/>
        <end position="190"/>
    </location>
</feature>
<feature type="compositionally biased region" description="Low complexity" evidence="1">
    <location>
        <begin position="215"/>
        <end position="227"/>
    </location>
</feature>
<evidence type="ECO:0000313" key="3">
    <source>
        <dbReference type="Proteomes" id="UP000016923"/>
    </source>
</evidence>
<feature type="compositionally biased region" description="Polar residues" evidence="1">
    <location>
        <begin position="421"/>
        <end position="434"/>
    </location>
</feature>
<feature type="region of interest" description="Disordered" evidence="1">
    <location>
        <begin position="709"/>
        <end position="750"/>
    </location>
</feature>
<feature type="compositionally biased region" description="Low complexity" evidence="1">
    <location>
        <begin position="130"/>
        <end position="154"/>
    </location>
</feature>
<accession>S3C1H0</accession>
<proteinExistence type="predicted"/>
<organism evidence="2 3">
    <name type="scientific">Ophiostoma piceae (strain UAMH 11346)</name>
    <name type="common">Sap stain fungus</name>
    <dbReference type="NCBI Taxonomy" id="1262450"/>
    <lineage>
        <taxon>Eukaryota</taxon>
        <taxon>Fungi</taxon>
        <taxon>Dikarya</taxon>
        <taxon>Ascomycota</taxon>
        <taxon>Pezizomycotina</taxon>
        <taxon>Sordariomycetes</taxon>
        <taxon>Sordariomycetidae</taxon>
        <taxon>Ophiostomatales</taxon>
        <taxon>Ophiostomataceae</taxon>
        <taxon>Ophiostoma</taxon>
    </lineage>
</organism>
<name>S3C1H0_OPHP1</name>
<dbReference type="STRING" id="1262450.S3C1H0"/>
<feature type="compositionally biased region" description="Low complexity" evidence="1">
    <location>
        <begin position="321"/>
        <end position="334"/>
    </location>
</feature>
<gene>
    <name evidence="2" type="ORF">F503_08040</name>
</gene>
<keyword evidence="3" id="KW-1185">Reference proteome</keyword>
<feature type="compositionally biased region" description="Polar residues" evidence="1">
    <location>
        <begin position="162"/>
        <end position="171"/>
    </location>
</feature>
<feature type="region of interest" description="Disordered" evidence="1">
    <location>
        <begin position="976"/>
        <end position="1047"/>
    </location>
</feature>
<feature type="compositionally biased region" description="Basic residues" evidence="1">
    <location>
        <begin position="480"/>
        <end position="492"/>
    </location>
</feature>
<dbReference type="OrthoDB" id="1918at2759"/>
<dbReference type="Proteomes" id="UP000016923">
    <property type="component" value="Unassembled WGS sequence"/>
</dbReference>
<feature type="compositionally biased region" description="Low complexity" evidence="1">
    <location>
        <begin position="93"/>
        <end position="107"/>
    </location>
</feature>
<feature type="region of interest" description="Disordered" evidence="1">
    <location>
        <begin position="767"/>
        <end position="797"/>
    </location>
</feature>
<dbReference type="AlphaFoldDB" id="S3C1H0"/>